<proteinExistence type="predicted"/>
<protein>
    <recommendedName>
        <fullName evidence="3">RiboL-PSP-HEPN domain-containing protein</fullName>
    </recommendedName>
</protein>
<comment type="caution">
    <text evidence="1">The sequence shown here is derived from an EMBL/GenBank/DDBJ whole genome shotgun (WGS) entry which is preliminary data.</text>
</comment>
<name>A0ABQ4NUI8_SHECO</name>
<dbReference type="Proteomes" id="UP000773469">
    <property type="component" value="Unassembled WGS sequence"/>
</dbReference>
<keyword evidence="2" id="KW-1185">Reference proteome</keyword>
<gene>
    <name evidence="1" type="ORF">TUM3794_02970</name>
</gene>
<organism evidence="1 2">
    <name type="scientific">Shewanella colwelliana</name>
    <name type="common">Alteromonas colwelliana</name>
    <dbReference type="NCBI Taxonomy" id="23"/>
    <lineage>
        <taxon>Bacteria</taxon>
        <taxon>Pseudomonadati</taxon>
        <taxon>Pseudomonadota</taxon>
        <taxon>Gammaproteobacteria</taxon>
        <taxon>Alteromonadales</taxon>
        <taxon>Shewanellaceae</taxon>
        <taxon>Shewanella</taxon>
    </lineage>
</organism>
<accession>A0ABQ4NUI8</accession>
<evidence type="ECO:0000313" key="1">
    <source>
        <dbReference type="EMBL" id="GIU35383.1"/>
    </source>
</evidence>
<sequence length="265" mass="31354">MIVKEINQYHITLIETQIIEHTTINEQLVSDFKDYVLERLENINLIESPDQELQKKLLYMAYLDSLAGARYPSKRNKKAFISVIKDYSTWEHSDRICPLALKKLSDKHPQYTELKGLTKKAYNQMVAQGGKFGAAQVNLHGLPSKDELDVVWPQDWNDDPNSPNRENLTQIIQLYNCRNSLVHSFQHRKESPYPRRNSNVIHYRQYMRAKGDSIITDLKHDEFELVHPIQFLYKLCTEVTLNMTKFFLEEETNPFERYYDDFGRY</sequence>
<dbReference type="EMBL" id="BPEU01000002">
    <property type="protein sequence ID" value="GIU35383.1"/>
    <property type="molecule type" value="Genomic_DNA"/>
</dbReference>
<evidence type="ECO:0000313" key="2">
    <source>
        <dbReference type="Proteomes" id="UP000773469"/>
    </source>
</evidence>
<evidence type="ECO:0008006" key="3">
    <source>
        <dbReference type="Google" id="ProtNLM"/>
    </source>
</evidence>
<reference evidence="1 2" key="1">
    <citation type="submission" date="2021-05" db="EMBL/GenBank/DDBJ databases">
        <title>Molecular characterization for Shewanella algae harboring chromosomal blaOXA-55-like strains isolated from clinical and environment sample.</title>
        <authorList>
            <person name="Ohama Y."/>
            <person name="Aoki K."/>
            <person name="Harada S."/>
            <person name="Moriya K."/>
            <person name="Ishii Y."/>
            <person name="Tateda K."/>
        </authorList>
    </citation>
    <scope>NUCLEOTIDE SEQUENCE [LARGE SCALE GENOMIC DNA]</scope>
    <source>
        <strain evidence="1 2">MBTL60-118</strain>
    </source>
</reference>